<proteinExistence type="inferred from homology"/>
<dbReference type="InterPro" id="IPR036834">
    <property type="entry name" value="Bcl-2-like_sf"/>
</dbReference>
<dbReference type="InterPro" id="IPR020726">
    <property type="entry name" value="Bcl2_BH2_motif_CS"/>
</dbReference>
<keyword evidence="5 7" id="KW-1133">Transmembrane helix</keyword>
<keyword evidence="3 7" id="KW-0812">Transmembrane</keyword>
<dbReference type="PANTHER" id="PTHR11256">
    <property type="entry name" value="BCL-2 RELATED"/>
    <property type="match status" value="1"/>
</dbReference>
<evidence type="ECO:0000313" key="12">
    <source>
        <dbReference type="RefSeq" id="XP_011502888.1"/>
    </source>
</evidence>
<dbReference type="PRINTS" id="PR01862">
    <property type="entry name" value="BCL2FAMILY"/>
</dbReference>
<dbReference type="InterPro" id="IPR002475">
    <property type="entry name" value="Bcl2-like"/>
</dbReference>
<dbReference type="KEGG" id="csol:105366221"/>
<evidence type="ECO:0000256" key="1">
    <source>
        <dbReference type="ARBA" id="ARBA00004167"/>
    </source>
</evidence>
<dbReference type="GO" id="GO:0001836">
    <property type="term" value="P:release of cytochrome c from mitochondria"/>
    <property type="evidence" value="ECO:0007669"/>
    <property type="project" value="TreeGrafter"/>
</dbReference>
<keyword evidence="4" id="KW-0053">Apoptosis</keyword>
<evidence type="ECO:0000313" key="11">
    <source>
        <dbReference type="RefSeq" id="XP_011502887.1"/>
    </source>
</evidence>
<dbReference type="RefSeq" id="XP_011502888.1">
    <property type="nucleotide sequence ID" value="XM_011504586.1"/>
</dbReference>
<evidence type="ECO:0000313" key="9">
    <source>
        <dbReference type="Proteomes" id="UP000695007"/>
    </source>
</evidence>
<dbReference type="Gene3D" id="1.10.437.10">
    <property type="entry name" value="Blc2-like"/>
    <property type="match status" value="1"/>
</dbReference>
<evidence type="ECO:0000256" key="5">
    <source>
        <dbReference type="ARBA" id="ARBA00022989"/>
    </source>
</evidence>
<comment type="similarity">
    <text evidence="2">Belongs to the Bcl-2 family.</text>
</comment>
<dbReference type="GO" id="GO:0042981">
    <property type="term" value="P:regulation of apoptotic process"/>
    <property type="evidence" value="ECO:0007669"/>
    <property type="project" value="InterPro"/>
</dbReference>
<comment type="subcellular location">
    <subcellularLocation>
        <location evidence="1">Membrane</location>
        <topology evidence="1">Single-pass membrane protein</topology>
    </subcellularLocation>
</comment>
<dbReference type="GO" id="GO:0097192">
    <property type="term" value="P:extrinsic apoptotic signaling pathway in absence of ligand"/>
    <property type="evidence" value="ECO:0007669"/>
    <property type="project" value="TreeGrafter"/>
</dbReference>
<dbReference type="InterPro" id="IPR026298">
    <property type="entry name" value="Bcl-2_fam"/>
</dbReference>
<organism evidence="9 11">
    <name type="scientific">Ceratosolen solmsi marchali</name>
    <dbReference type="NCBI Taxonomy" id="326594"/>
    <lineage>
        <taxon>Eukaryota</taxon>
        <taxon>Metazoa</taxon>
        <taxon>Ecdysozoa</taxon>
        <taxon>Arthropoda</taxon>
        <taxon>Hexapoda</taxon>
        <taxon>Insecta</taxon>
        <taxon>Pterygota</taxon>
        <taxon>Neoptera</taxon>
        <taxon>Endopterygota</taxon>
        <taxon>Hymenoptera</taxon>
        <taxon>Apocrita</taxon>
        <taxon>Proctotrupomorpha</taxon>
        <taxon>Chalcidoidea</taxon>
        <taxon>Agaonidae</taxon>
        <taxon>Agaoninae</taxon>
        <taxon>Ceratosolen</taxon>
    </lineage>
</organism>
<accession>A0AAJ6YRJ6</accession>
<dbReference type="Pfam" id="PF00452">
    <property type="entry name" value="Bcl-2"/>
    <property type="match status" value="1"/>
</dbReference>
<dbReference type="PANTHER" id="PTHR11256:SF48">
    <property type="entry name" value="BCL-2-RELATED OVARIAN KILLER PROTEIN"/>
    <property type="match status" value="1"/>
</dbReference>
<protein>
    <submittedName>
        <fullName evidence="10 11">Bcl-2-related ovarian killer protein-like</fullName>
    </submittedName>
</protein>
<evidence type="ECO:0000256" key="3">
    <source>
        <dbReference type="ARBA" id="ARBA00022692"/>
    </source>
</evidence>
<dbReference type="SMART" id="SM00337">
    <property type="entry name" value="BCL"/>
    <property type="match status" value="1"/>
</dbReference>
<dbReference type="SUPFAM" id="SSF56854">
    <property type="entry name" value="Bcl-2 inhibitors of programmed cell death"/>
    <property type="match status" value="1"/>
</dbReference>
<evidence type="ECO:0000313" key="10">
    <source>
        <dbReference type="RefSeq" id="XP_011502886.1"/>
    </source>
</evidence>
<evidence type="ECO:0000259" key="8">
    <source>
        <dbReference type="SMART" id="SM00337"/>
    </source>
</evidence>
<dbReference type="GO" id="GO:0008630">
    <property type="term" value="P:intrinsic apoptotic signaling pathway in response to DNA damage"/>
    <property type="evidence" value="ECO:0007669"/>
    <property type="project" value="TreeGrafter"/>
</dbReference>
<dbReference type="PROSITE" id="PS01258">
    <property type="entry name" value="BH2"/>
    <property type="match status" value="1"/>
</dbReference>
<dbReference type="GO" id="GO:0051400">
    <property type="term" value="F:BH domain binding"/>
    <property type="evidence" value="ECO:0007669"/>
    <property type="project" value="TreeGrafter"/>
</dbReference>
<dbReference type="InterPro" id="IPR046371">
    <property type="entry name" value="Bcl-2_BH1-3"/>
</dbReference>
<feature type="domain" description="Bcl-2 Bcl-2 homology region 1-3" evidence="8">
    <location>
        <begin position="125"/>
        <end position="228"/>
    </location>
</feature>
<sequence>MDQSGSSRLSNLQVRTEETRSFRRGSLAANLIGLGGHPDAFDVARRRLSNVSDVVSRKISRTIGWRSLSVSVELTVSQGTSLCAQYMRNRLKRSGIFRRKLGLKRMRSAKLLSGGALVAEVYPELAAVGTELERMHPKLFERVGRQIGCGAFRSEQRVTEALTDVAREMLRTGECSWEKIVALYAIAGGMAVDCVRQGKPEFLVTIQRAMAMVLEEDLAAWIQANGGWNALIIRYRPVLKQIGWQTNTVILFIAITTIFISILSTSIRIFLL</sequence>
<dbReference type="CDD" id="cd06845">
    <property type="entry name" value="Bcl-2_like"/>
    <property type="match status" value="1"/>
</dbReference>
<dbReference type="RefSeq" id="XP_011502886.1">
    <property type="nucleotide sequence ID" value="XM_011504584.1"/>
</dbReference>
<dbReference type="Proteomes" id="UP000695007">
    <property type="component" value="Unplaced"/>
</dbReference>
<feature type="transmembrane region" description="Helical" evidence="7">
    <location>
        <begin position="249"/>
        <end position="271"/>
    </location>
</feature>
<evidence type="ECO:0000256" key="2">
    <source>
        <dbReference type="ARBA" id="ARBA00009458"/>
    </source>
</evidence>
<keyword evidence="6 7" id="KW-0472">Membrane</keyword>
<dbReference type="PROSITE" id="PS50062">
    <property type="entry name" value="BCL2_FAMILY"/>
    <property type="match status" value="1"/>
</dbReference>
<dbReference type="GO" id="GO:0005741">
    <property type="term" value="C:mitochondrial outer membrane"/>
    <property type="evidence" value="ECO:0007669"/>
    <property type="project" value="TreeGrafter"/>
</dbReference>
<reference evidence="10 11" key="1">
    <citation type="submission" date="2025-04" db="UniProtKB">
        <authorList>
            <consortium name="RefSeq"/>
        </authorList>
    </citation>
    <scope>IDENTIFICATION</scope>
</reference>
<gene>
    <name evidence="10 11 12" type="primary">LOC105366221</name>
</gene>
<dbReference type="AlphaFoldDB" id="A0AAJ6YRJ6"/>
<dbReference type="GeneID" id="105366221"/>
<evidence type="ECO:0000256" key="7">
    <source>
        <dbReference type="SAM" id="Phobius"/>
    </source>
</evidence>
<name>A0AAJ6YRJ6_9HYME</name>
<keyword evidence="9" id="KW-1185">Reference proteome</keyword>
<evidence type="ECO:0000256" key="6">
    <source>
        <dbReference type="ARBA" id="ARBA00023136"/>
    </source>
</evidence>
<evidence type="ECO:0000256" key="4">
    <source>
        <dbReference type="ARBA" id="ARBA00022703"/>
    </source>
</evidence>
<dbReference type="RefSeq" id="XP_011502887.1">
    <property type="nucleotide sequence ID" value="XM_011504585.1"/>
</dbReference>